<evidence type="ECO:0000256" key="2">
    <source>
        <dbReference type="ARBA" id="ARBA00005215"/>
    </source>
</evidence>
<dbReference type="PIRSF" id="PIRSF500210">
    <property type="entry name" value="FBPtase"/>
    <property type="match status" value="1"/>
</dbReference>
<feature type="binding site" evidence="12">
    <location>
        <position position="121"/>
    </location>
    <ligand>
        <name>Mg(2+)</name>
        <dbReference type="ChEBI" id="CHEBI:18420"/>
        <label>1</label>
    </ligand>
</feature>
<dbReference type="EMBL" id="JAGQHR010000014">
    <property type="protein sequence ID" value="MCA9726257.1"/>
    <property type="molecule type" value="Genomic_DNA"/>
</dbReference>
<comment type="cofactor">
    <cofactor evidence="12">
        <name>Mg(2+)</name>
        <dbReference type="ChEBI" id="CHEBI:18420"/>
    </cofactor>
    <text evidence="12">Binds 2 magnesium ions per subunit.</text>
</comment>
<sequence length="344" mass="37604">MHERASQIGLTFAEHIAYLERAFPDATGEFSALMQEIMVAGKIISGKVRRAGLVLEMGRTGRVNVQGEEVQYLDEFSNETLVRMTTPGGQLCILASEESAEPIEVPPPYAHGRYAMAFDPLDGSSNIEVNVATGTIFSVHRRRSVDGPGTLQDLLQPGRDLVAAGYLIYGSSTMLVYAARQCGVFGFTLDPSIGEFLLSHPNLRIPENGGIYSVNEGHTDEWDDRDRGIVRAFRSRANPSGRALNARYVGSLVTDFHRNLLQGGIYLYPATASHPDGKLRLLYEAAPLGFLCEAAGGLATTGTTRIAEVTPEVLHQRVPLFIGSRREVAFVESVYQNEWPESST</sequence>
<evidence type="ECO:0000256" key="12">
    <source>
        <dbReference type="HAMAP-Rule" id="MF_01855"/>
    </source>
</evidence>
<comment type="caution">
    <text evidence="16">The sequence shown here is derived from an EMBL/GenBank/DDBJ whole genome shotgun (WGS) entry which is preliminary data.</text>
</comment>
<evidence type="ECO:0000256" key="3">
    <source>
        <dbReference type="ARBA" id="ARBA00010941"/>
    </source>
</evidence>
<feature type="binding site" evidence="12">
    <location>
        <begin position="122"/>
        <end position="125"/>
    </location>
    <ligand>
        <name>substrate</name>
    </ligand>
</feature>
<evidence type="ECO:0000256" key="13">
    <source>
        <dbReference type="RuleBase" id="RU000508"/>
    </source>
</evidence>
<feature type="binding site" evidence="12">
    <location>
        <begin position="266"/>
        <end position="268"/>
    </location>
    <ligand>
        <name>substrate</name>
    </ligand>
</feature>
<feature type="binding site" evidence="12">
    <location>
        <position position="215"/>
    </location>
    <ligand>
        <name>substrate</name>
    </ligand>
</feature>
<keyword evidence="8 12" id="KW-0460">Magnesium</keyword>
<comment type="similarity">
    <text evidence="3 12 13">Belongs to the FBPase class 1 family.</text>
</comment>
<dbReference type="GO" id="GO:0005986">
    <property type="term" value="P:sucrose biosynthetic process"/>
    <property type="evidence" value="ECO:0007669"/>
    <property type="project" value="TreeGrafter"/>
</dbReference>
<dbReference type="PRINTS" id="PR00115">
    <property type="entry name" value="F16BPHPHTASE"/>
</dbReference>
<dbReference type="GO" id="GO:0042132">
    <property type="term" value="F:fructose 1,6-bisphosphate 1-phosphatase activity"/>
    <property type="evidence" value="ECO:0007669"/>
    <property type="project" value="UniProtKB-UniRule"/>
</dbReference>
<evidence type="ECO:0000256" key="4">
    <source>
        <dbReference type="ARBA" id="ARBA00013093"/>
    </source>
</evidence>
<dbReference type="PROSITE" id="PS00124">
    <property type="entry name" value="FBPASE"/>
    <property type="match status" value="1"/>
</dbReference>
<keyword evidence="9 12" id="KW-0119">Carbohydrate metabolism</keyword>
<feature type="binding site" evidence="12">
    <location>
        <position position="97"/>
    </location>
    <ligand>
        <name>Mg(2+)</name>
        <dbReference type="ChEBI" id="CHEBI:18420"/>
        <label>1</label>
    </ligand>
</feature>
<dbReference type="Gene3D" id="3.40.190.80">
    <property type="match status" value="1"/>
</dbReference>
<dbReference type="GO" id="GO:0030388">
    <property type="term" value="P:fructose 1,6-bisphosphate metabolic process"/>
    <property type="evidence" value="ECO:0007669"/>
    <property type="project" value="TreeGrafter"/>
</dbReference>
<feature type="binding site" evidence="12">
    <location>
        <position position="278"/>
    </location>
    <ligand>
        <name>substrate</name>
    </ligand>
</feature>
<dbReference type="GO" id="GO:0006094">
    <property type="term" value="P:gluconeogenesis"/>
    <property type="evidence" value="ECO:0007669"/>
    <property type="project" value="UniProtKB-UniRule"/>
</dbReference>
<dbReference type="InterPro" id="IPR044015">
    <property type="entry name" value="FBPase_C_dom"/>
</dbReference>
<dbReference type="CDD" id="cd00354">
    <property type="entry name" value="FBPase"/>
    <property type="match status" value="1"/>
</dbReference>
<feature type="binding site" evidence="12">
    <location>
        <position position="122"/>
    </location>
    <ligand>
        <name>Mg(2+)</name>
        <dbReference type="ChEBI" id="CHEBI:18420"/>
        <label>2</label>
    </ligand>
</feature>
<evidence type="ECO:0000256" key="10">
    <source>
        <dbReference type="ARBA" id="ARBA00072069"/>
    </source>
</evidence>
<proteinExistence type="inferred from homology"/>
<protein>
    <recommendedName>
        <fullName evidence="10 12">Fructose-1,6-bisphosphatase class 1</fullName>
        <shortName evidence="12">FBPase class 1</shortName>
        <ecNumber evidence="4 12">3.1.3.11</ecNumber>
    </recommendedName>
    <alternativeName>
        <fullName evidence="11 12">D-fructose-1,6-bisphosphate 1-phosphohydrolase class 1</fullName>
    </alternativeName>
</protein>
<keyword evidence="5 12" id="KW-0963">Cytoplasm</keyword>
<dbReference type="Gene3D" id="3.30.540.10">
    <property type="entry name" value="Fructose-1,6-Bisphosphatase, subunit A, domain 1"/>
    <property type="match status" value="1"/>
</dbReference>
<evidence type="ECO:0000256" key="5">
    <source>
        <dbReference type="ARBA" id="ARBA00022490"/>
    </source>
</evidence>
<feature type="binding site" evidence="12">
    <location>
        <position position="119"/>
    </location>
    <ligand>
        <name>Mg(2+)</name>
        <dbReference type="ChEBI" id="CHEBI:18420"/>
        <label>1</label>
    </ligand>
</feature>
<dbReference type="HAMAP" id="MF_01855">
    <property type="entry name" value="FBPase_class1"/>
    <property type="match status" value="1"/>
</dbReference>
<dbReference type="GO" id="GO:0006000">
    <property type="term" value="P:fructose metabolic process"/>
    <property type="evidence" value="ECO:0007669"/>
    <property type="project" value="TreeGrafter"/>
</dbReference>
<keyword evidence="7 12" id="KW-0378">Hydrolase</keyword>
<dbReference type="SUPFAM" id="SSF56655">
    <property type="entry name" value="Carbohydrate phosphatase"/>
    <property type="match status" value="1"/>
</dbReference>
<feature type="binding site" evidence="12">
    <location>
        <position position="284"/>
    </location>
    <ligand>
        <name>Mg(2+)</name>
        <dbReference type="ChEBI" id="CHEBI:18420"/>
        <label>2</label>
    </ligand>
</feature>
<evidence type="ECO:0000256" key="9">
    <source>
        <dbReference type="ARBA" id="ARBA00023277"/>
    </source>
</evidence>
<name>A0A956LWH0_UNCEI</name>
<dbReference type="InterPro" id="IPR028343">
    <property type="entry name" value="FBPtase"/>
</dbReference>
<dbReference type="Pfam" id="PF00316">
    <property type="entry name" value="FBPase"/>
    <property type="match status" value="1"/>
</dbReference>
<feature type="domain" description="Fructose-1-6-bisphosphatase class I N-terminal" evidence="14">
    <location>
        <begin position="16"/>
        <end position="201"/>
    </location>
</feature>
<keyword evidence="6 12" id="KW-0479">Metal-binding</keyword>
<comment type="catalytic activity">
    <reaction evidence="1 12">
        <text>beta-D-fructose 1,6-bisphosphate + H2O = beta-D-fructose 6-phosphate + phosphate</text>
        <dbReference type="Rhea" id="RHEA:11064"/>
        <dbReference type="ChEBI" id="CHEBI:15377"/>
        <dbReference type="ChEBI" id="CHEBI:32966"/>
        <dbReference type="ChEBI" id="CHEBI:43474"/>
        <dbReference type="ChEBI" id="CHEBI:57634"/>
        <dbReference type="EC" id="3.1.3.11"/>
    </reaction>
</comment>
<dbReference type="PIRSF" id="PIRSF000904">
    <property type="entry name" value="FBPtase_SBPase"/>
    <property type="match status" value="1"/>
</dbReference>
<evidence type="ECO:0000256" key="1">
    <source>
        <dbReference type="ARBA" id="ARBA00001273"/>
    </source>
</evidence>
<dbReference type="PANTHER" id="PTHR11556">
    <property type="entry name" value="FRUCTOSE-1,6-BISPHOSPHATASE-RELATED"/>
    <property type="match status" value="1"/>
</dbReference>
<dbReference type="Pfam" id="PF18913">
    <property type="entry name" value="FBPase_C"/>
    <property type="match status" value="1"/>
</dbReference>
<comment type="pathway">
    <text evidence="2">Carbohydrate biosynthesis; Calvin cycle.</text>
</comment>
<evidence type="ECO:0000256" key="7">
    <source>
        <dbReference type="ARBA" id="ARBA00022801"/>
    </source>
</evidence>
<reference evidence="16" key="1">
    <citation type="submission" date="2020-04" db="EMBL/GenBank/DDBJ databases">
        <authorList>
            <person name="Zhang T."/>
        </authorList>
    </citation>
    <scope>NUCLEOTIDE SEQUENCE</scope>
    <source>
        <strain evidence="16">HKST-UBA01</strain>
    </source>
</reference>
<reference evidence="16" key="2">
    <citation type="journal article" date="2021" name="Microbiome">
        <title>Successional dynamics and alternative stable states in a saline activated sludge microbial community over 9 years.</title>
        <authorList>
            <person name="Wang Y."/>
            <person name="Ye J."/>
            <person name="Ju F."/>
            <person name="Liu L."/>
            <person name="Boyd J.A."/>
            <person name="Deng Y."/>
            <person name="Parks D.H."/>
            <person name="Jiang X."/>
            <person name="Yin X."/>
            <person name="Woodcroft B.J."/>
            <person name="Tyson G.W."/>
            <person name="Hugenholtz P."/>
            <person name="Polz M.F."/>
            <person name="Zhang T."/>
        </authorList>
    </citation>
    <scope>NUCLEOTIDE SEQUENCE</scope>
    <source>
        <strain evidence="16">HKST-UBA01</strain>
    </source>
</reference>
<dbReference type="PANTHER" id="PTHR11556:SF35">
    <property type="entry name" value="SEDOHEPTULOSE-1,7-BISPHOSPHATASE, CHLOROPLASTIC"/>
    <property type="match status" value="1"/>
</dbReference>
<dbReference type="GO" id="GO:0005829">
    <property type="term" value="C:cytosol"/>
    <property type="evidence" value="ECO:0007669"/>
    <property type="project" value="TreeGrafter"/>
</dbReference>
<evidence type="ECO:0000313" key="17">
    <source>
        <dbReference type="Proteomes" id="UP000697710"/>
    </source>
</evidence>
<dbReference type="FunFam" id="3.30.540.10:FF:000002">
    <property type="entry name" value="Fructose-1,6-bisphosphatase class 1"/>
    <property type="match status" value="1"/>
</dbReference>
<dbReference type="EC" id="3.1.3.11" evidence="4 12"/>
<dbReference type="GO" id="GO:0006002">
    <property type="term" value="P:fructose 6-phosphate metabolic process"/>
    <property type="evidence" value="ECO:0007669"/>
    <property type="project" value="TreeGrafter"/>
</dbReference>
<feature type="binding site" evidence="12">
    <location>
        <position position="248"/>
    </location>
    <ligand>
        <name>substrate</name>
    </ligand>
</feature>
<dbReference type="InterPro" id="IPR000146">
    <property type="entry name" value="FBPase_class-1"/>
</dbReference>
<evidence type="ECO:0000256" key="8">
    <source>
        <dbReference type="ARBA" id="ARBA00022842"/>
    </source>
</evidence>
<evidence type="ECO:0000313" key="16">
    <source>
        <dbReference type="EMBL" id="MCA9726257.1"/>
    </source>
</evidence>
<comment type="subunit">
    <text evidence="12">Homotetramer.</text>
</comment>
<dbReference type="GO" id="GO:0000287">
    <property type="term" value="F:magnesium ion binding"/>
    <property type="evidence" value="ECO:0007669"/>
    <property type="project" value="UniProtKB-UniRule"/>
</dbReference>
<evidence type="ECO:0000256" key="11">
    <source>
        <dbReference type="ARBA" id="ARBA00081210"/>
    </source>
</evidence>
<gene>
    <name evidence="12 16" type="primary">fbp</name>
    <name evidence="16" type="ORF">KC729_01135</name>
</gene>
<dbReference type="Proteomes" id="UP000697710">
    <property type="component" value="Unassembled WGS sequence"/>
</dbReference>
<dbReference type="InterPro" id="IPR033391">
    <property type="entry name" value="FBPase_N"/>
</dbReference>
<comment type="subcellular location">
    <subcellularLocation>
        <location evidence="12">Cytoplasm</location>
    </subcellularLocation>
</comment>
<feature type="domain" description="Fructose-1-6-bisphosphatase class 1 C-terminal" evidence="15">
    <location>
        <begin position="205"/>
        <end position="335"/>
    </location>
</feature>
<dbReference type="InterPro" id="IPR020548">
    <property type="entry name" value="Fructose_bisphosphatase_AS"/>
</dbReference>
<evidence type="ECO:0000259" key="15">
    <source>
        <dbReference type="Pfam" id="PF18913"/>
    </source>
</evidence>
<dbReference type="NCBIfam" id="NF006778">
    <property type="entry name" value="PRK09293.1-1"/>
    <property type="match status" value="1"/>
</dbReference>
<feature type="binding site" evidence="12">
    <location>
        <position position="119"/>
    </location>
    <ligand>
        <name>Mg(2+)</name>
        <dbReference type="ChEBI" id="CHEBI:18420"/>
        <label>2</label>
    </ligand>
</feature>
<organism evidence="16 17">
    <name type="scientific">Eiseniibacteriota bacterium</name>
    <dbReference type="NCBI Taxonomy" id="2212470"/>
    <lineage>
        <taxon>Bacteria</taxon>
        <taxon>Candidatus Eiseniibacteriota</taxon>
    </lineage>
</organism>
<evidence type="ECO:0000259" key="14">
    <source>
        <dbReference type="Pfam" id="PF00316"/>
    </source>
</evidence>
<evidence type="ECO:0000256" key="6">
    <source>
        <dbReference type="ARBA" id="ARBA00022723"/>
    </source>
</evidence>
<accession>A0A956LWH0</accession>
<dbReference type="AlphaFoldDB" id="A0A956LWH0"/>